<dbReference type="GO" id="GO:0042626">
    <property type="term" value="F:ATPase-coupled transmembrane transporter activity"/>
    <property type="evidence" value="ECO:0007669"/>
    <property type="project" value="TreeGrafter"/>
</dbReference>
<dbReference type="InterPro" id="IPR015856">
    <property type="entry name" value="ABC_transpr_CbiO/EcfA_su"/>
</dbReference>
<gene>
    <name evidence="14" type="ORF">K7J14_05025</name>
</gene>
<evidence type="ECO:0000256" key="8">
    <source>
        <dbReference type="ARBA" id="ARBA00022967"/>
    </source>
</evidence>
<evidence type="ECO:0000256" key="1">
    <source>
        <dbReference type="ARBA" id="ARBA00004141"/>
    </source>
</evidence>
<dbReference type="SMART" id="SM00382">
    <property type="entry name" value="AAA"/>
    <property type="match status" value="1"/>
</dbReference>
<dbReference type="AlphaFoldDB" id="A0AAE3EGG3"/>
<evidence type="ECO:0000259" key="13">
    <source>
        <dbReference type="PROSITE" id="PS50893"/>
    </source>
</evidence>
<accession>A0AAE3EGG3</accession>
<feature type="transmembrane region" description="Helical" evidence="12">
    <location>
        <begin position="585"/>
        <end position="604"/>
    </location>
</feature>
<dbReference type="CDD" id="cd16914">
    <property type="entry name" value="EcfT"/>
    <property type="match status" value="1"/>
</dbReference>
<name>A0AAE3EGG3_9SPIR</name>
<keyword evidence="8" id="KW-1278">Translocase</keyword>
<dbReference type="PANTHER" id="PTHR43553:SF27">
    <property type="entry name" value="ENERGY-COUPLING FACTOR TRANSPORTER ATP-BINDING PROTEIN ECFA2"/>
    <property type="match status" value="1"/>
</dbReference>
<keyword evidence="15" id="KW-1185">Reference proteome</keyword>
<feature type="region of interest" description="Disordered" evidence="11">
    <location>
        <begin position="361"/>
        <end position="406"/>
    </location>
</feature>
<dbReference type="GO" id="GO:0005524">
    <property type="term" value="F:ATP binding"/>
    <property type="evidence" value="ECO:0007669"/>
    <property type="project" value="UniProtKB-KW"/>
</dbReference>
<keyword evidence="3" id="KW-0813">Transport</keyword>
<dbReference type="InterPro" id="IPR003339">
    <property type="entry name" value="ABC/ECF_trnsptr_transmembrane"/>
</dbReference>
<keyword evidence="6" id="KW-0547">Nucleotide-binding</keyword>
<evidence type="ECO:0000256" key="6">
    <source>
        <dbReference type="ARBA" id="ARBA00022741"/>
    </source>
</evidence>
<feature type="transmembrane region" description="Helical" evidence="12">
    <location>
        <begin position="418"/>
        <end position="446"/>
    </location>
</feature>
<dbReference type="CDD" id="cd03225">
    <property type="entry name" value="ABC_cobalt_CbiO_domain1"/>
    <property type="match status" value="1"/>
</dbReference>
<keyword evidence="7 14" id="KW-0067">ATP-binding</keyword>
<keyword evidence="5 12" id="KW-0812">Transmembrane</keyword>
<evidence type="ECO:0000313" key="15">
    <source>
        <dbReference type="Proteomes" id="UP001198163"/>
    </source>
</evidence>
<dbReference type="Proteomes" id="UP001198163">
    <property type="component" value="Unassembled WGS sequence"/>
</dbReference>
<evidence type="ECO:0000256" key="12">
    <source>
        <dbReference type="SAM" id="Phobius"/>
    </source>
</evidence>
<dbReference type="PROSITE" id="PS50893">
    <property type="entry name" value="ABC_TRANSPORTER_2"/>
    <property type="match status" value="1"/>
</dbReference>
<dbReference type="PANTHER" id="PTHR43553">
    <property type="entry name" value="HEAVY METAL TRANSPORTER"/>
    <property type="match status" value="1"/>
</dbReference>
<dbReference type="InterPro" id="IPR050095">
    <property type="entry name" value="ECF_ABC_transporter_ATP-bd"/>
</dbReference>
<dbReference type="Gene3D" id="3.40.50.300">
    <property type="entry name" value="P-loop containing nucleotide triphosphate hydrolases"/>
    <property type="match status" value="1"/>
</dbReference>
<evidence type="ECO:0000256" key="11">
    <source>
        <dbReference type="SAM" id="MobiDB-lite"/>
    </source>
</evidence>
<evidence type="ECO:0000256" key="4">
    <source>
        <dbReference type="ARBA" id="ARBA00022475"/>
    </source>
</evidence>
<feature type="transmembrane region" description="Helical" evidence="12">
    <location>
        <begin position="458"/>
        <end position="479"/>
    </location>
</feature>
<dbReference type="PROSITE" id="PS00211">
    <property type="entry name" value="ABC_TRANSPORTER_1"/>
    <property type="match status" value="1"/>
</dbReference>
<keyword evidence="4" id="KW-1003">Cell membrane</keyword>
<sequence length="655" mass="68477">MPLEVRNAWYAYPSFHRGPAAKSALRGASFSVGRGEFVALMGKTGCGKSTLLQIAAGLASPSSGAVFLDGEELRKAGNEKIGIVFQYPETQLFALTAAADVGFALKRKRLPDAEREARIREAFDAVGLEYGEYADVSPLVLSGGEKRRVAIAGILASRPDYLLLDEPTAGLDPAGRRDFLFLLDRLNRRGVSILMATHDADAVCEHCSRVIVLEEGAVAEDSPVRESVLMPASPVRSVAAALREAGIDVGEGVFRYEELRTALAKRLKGMGGELRTALTERLKGMGGGLAQAAQPAQGGGLVQGGELAQGGGLVQGGELAQGGGLVQGGELAQGGGLAQGGERAQGGGLVQGGELAQGEGLAHGGGLAQGAQPAQGGGLAQGEGLAHGGGLAQPAQDDNRSLPPRPSFLERMNAGAKLASFCLLLAAVLFADTLAGFLLVAGAAAAVFSASGLRPSALARYLGGLGWFVFFVFVLNFLFFESSGGWSWWIFTPSRAGAAQGASIAFRVLILTLLGNALIETTSPPQLTGAIERAISPLSLLRLPAAEIALILGIALRFVPLLRDEADCIRKAQTARGARFDSRNIAVKTLSVLALTVPVFLVAFTRADELSQAMEARGFQGAVKRRKRMKALAFRDYAALAFSLCVPALICFFHW</sequence>
<dbReference type="InterPro" id="IPR003439">
    <property type="entry name" value="ABC_transporter-like_ATP-bd"/>
</dbReference>
<feature type="transmembrane region" description="Helical" evidence="12">
    <location>
        <begin position="634"/>
        <end position="653"/>
    </location>
</feature>
<evidence type="ECO:0000256" key="5">
    <source>
        <dbReference type="ARBA" id="ARBA00022692"/>
    </source>
</evidence>
<comment type="caution">
    <text evidence="14">The sequence shown here is derived from an EMBL/GenBank/DDBJ whole genome shotgun (WGS) entry which is preliminary data.</text>
</comment>
<dbReference type="Pfam" id="PF02361">
    <property type="entry name" value="CbiQ"/>
    <property type="match status" value="1"/>
</dbReference>
<protein>
    <submittedName>
        <fullName evidence="14">ATP-binding cassette domain-containing protein</fullName>
    </submittedName>
</protein>
<feature type="compositionally biased region" description="Gly residues" evidence="11">
    <location>
        <begin position="375"/>
        <end position="391"/>
    </location>
</feature>
<dbReference type="InterPro" id="IPR027417">
    <property type="entry name" value="P-loop_NTPase"/>
</dbReference>
<feature type="transmembrane region" description="Helical" evidence="12">
    <location>
        <begin position="540"/>
        <end position="559"/>
    </location>
</feature>
<dbReference type="EMBL" id="JAINWA010000001">
    <property type="protein sequence ID" value="MCD1654061.1"/>
    <property type="molecule type" value="Genomic_DNA"/>
</dbReference>
<keyword evidence="10 12" id="KW-0472">Membrane</keyword>
<organism evidence="14 15">
    <name type="scientific">Teretinema zuelzerae</name>
    <dbReference type="NCBI Taxonomy" id="156"/>
    <lineage>
        <taxon>Bacteria</taxon>
        <taxon>Pseudomonadati</taxon>
        <taxon>Spirochaetota</taxon>
        <taxon>Spirochaetia</taxon>
        <taxon>Spirochaetales</taxon>
        <taxon>Treponemataceae</taxon>
        <taxon>Teretinema</taxon>
    </lineage>
</organism>
<feature type="transmembrane region" description="Helical" evidence="12">
    <location>
        <begin position="499"/>
        <end position="519"/>
    </location>
</feature>
<proteinExistence type="predicted"/>
<evidence type="ECO:0000313" key="14">
    <source>
        <dbReference type="EMBL" id="MCD1654061.1"/>
    </source>
</evidence>
<evidence type="ECO:0000256" key="3">
    <source>
        <dbReference type="ARBA" id="ARBA00022448"/>
    </source>
</evidence>
<feature type="domain" description="ABC transporter" evidence="13">
    <location>
        <begin position="3"/>
        <end position="240"/>
    </location>
</feature>
<dbReference type="GO" id="GO:0016887">
    <property type="term" value="F:ATP hydrolysis activity"/>
    <property type="evidence" value="ECO:0007669"/>
    <property type="project" value="InterPro"/>
</dbReference>
<dbReference type="Pfam" id="PF00005">
    <property type="entry name" value="ABC_tran"/>
    <property type="match status" value="1"/>
</dbReference>
<comment type="subcellular location">
    <subcellularLocation>
        <location evidence="2">Cell membrane</location>
        <topology evidence="2">Peripheral membrane protein</topology>
    </subcellularLocation>
    <subcellularLocation>
        <location evidence="1">Membrane</location>
        <topology evidence="1">Multi-pass membrane protein</topology>
    </subcellularLocation>
</comment>
<dbReference type="RefSeq" id="WP_230753890.1">
    <property type="nucleotide sequence ID" value="NZ_JAINWA010000001.1"/>
</dbReference>
<dbReference type="SUPFAM" id="SSF52540">
    <property type="entry name" value="P-loop containing nucleoside triphosphate hydrolases"/>
    <property type="match status" value="1"/>
</dbReference>
<evidence type="ECO:0000256" key="2">
    <source>
        <dbReference type="ARBA" id="ARBA00004202"/>
    </source>
</evidence>
<dbReference type="InterPro" id="IPR017871">
    <property type="entry name" value="ABC_transporter-like_CS"/>
</dbReference>
<evidence type="ECO:0000256" key="10">
    <source>
        <dbReference type="ARBA" id="ARBA00023136"/>
    </source>
</evidence>
<keyword evidence="9 12" id="KW-1133">Transmembrane helix</keyword>
<dbReference type="InterPro" id="IPR003593">
    <property type="entry name" value="AAA+_ATPase"/>
</dbReference>
<evidence type="ECO:0000256" key="9">
    <source>
        <dbReference type="ARBA" id="ARBA00022989"/>
    </source>
</evidence>
<evidence type="ECO:0000256" key="7">
    <source>
        <dbReference type="ARBA" id="ARBA00022840"/>
    </source>
</evidence>
<reference evidence="14" key="1">
    <citation type="submission" date="2021-08" db="EMBL/GenBank/DDBJ databases">
        <title>Comparative analyses of Brucepasteria parasyntrophica and Teretinema zuelzerae.</title>
        <authorList>
            <person name="Song Y."/>
            <person name="Brune A."/>
        </authorList>
    </citation>
    <scope>NUCLEOTIDE SEQUENCE</scope>
    <source>
        <strain evidence="14">DSM 1903</strain>
    </source>
</reference>
<dbReference type="GO" id="GO:0043190">
    <property type="term" value="C:ATP-binding cassette (ABC) transporter complex"/>
    <property type="evidence" value="ECO:0007669"/>
    <property type="project" value="TreeGrafter"/>
</dbReference>